<evidence type="ECO:0000259" key="1">
    <source>
        <dbReference type="Pfam" id="PF13478"/>
    </source>
</evidence>
<dbReference type="Gene3D" id="3.40.50.720">
    <property type="entry name" value="NAD(P)-binding Rossmann-like Domain"/>
    <property type="match status" value="1"/>
</dbReference>
<name>A0A5D3F8U9_9ACTN</name>
<dbReference type="EMBL" id="VSRQ01000009">
    <property type="protein sequence ID" value="TYK44110.1"/>
    <property type="molecule type" value="Genomic_DNA"/>
</dbReference>
<comment type="caution">
    <text evidence="2">The sequence shown here is derived from an EMBL/GenBank/DDBJ whole genome shotgun (WGS) entry which is preliminary data.</text>
</comment>
<dbReference type="Proteomes" id="UP000323505">
    <property type="component" value="Unassembled WGS sequence"/>
</dbReference>
<protein>
    <recommendedName>
        <fullName evidence="1">XdhC Rossmann domain-containing protein</fullName>
    </recommendedName>
</protein>
<sequence length="240" mass="25368">MTAGDPHMLREIWPFVDAVVRDGGDVVLARLVGRDGPGARPLGAVCPHRWSIGPDPGDADPLTFTEFVRPRRRLVLVGATDLAAALAGFAGTLHRETVIVDPRKRHLSSGAFPSDAALVRAWPGEWLDTHPLDPCDALVTVSHDQRIDDDALRTALAGKAGYVAALGSRATHAERLERLSGAMGLERLIGPVGLDLGGVTSTETALSILAELVAVDNGRQGGRLRRGRQPIHALSGCSIG</sequence>
<gene>
    <name evidence="2" type="ORF">FXF68_35975</name>
</gene>
<dbReference type="PANTHER" id="PTHR30388">
    <property type="entry name" value="ALDEHYDE OXIDOREDUCTASE MOLYBDENUM COFACTOR ASSEMBLY PROTEIN"/>
    <property type="match status" value="1"/>
</dbReference>
<dbReference type="InterPro" id="IPR052698">
    <property type="entry name" value="MoCofactor_Util/Proc"/>
</dbReference>
<dbReference type="RefSeq" id="WP_148767297.1">
    <property type="nucleotide sequence ID" value="NZ_VSRQ01000009.1"/>
</dbReference>
<evidence type="ECO:0000313" key="2">
    <source>
        <dbReference type="EMBL" id="TYK44110.1"/>
    </source>
</evidence>
<dbReference type="InterPro" id="IPR027051">
    <property type="entry name" value="XdhC_Rossmann_dom"/>
</dbReference>
<keyword evidence="3" id="KW-1185">Reference proteome</keyword>
<dbReference type="Pfam" id="PF13478">
    <property type="entry name" value="XdhC_C"/>
    <property type="match status" value="1"/>
</dbReference>
<accession>A0A5D3F8U9</accession>
<reference evidence="2 3" key="1">
    <citation type="submission" date="2019-08" db="EMBL/GenBank/DDBJ databases">
        <title>Actinomadura sp. nov. CYP1-5 isolated from mountain soil.</title>
        <authorList>
            <person name="Songsumanus A."/>
            <person name="Kuncharoen N."/>
            <person name="Kudo T."/>
            <person name="Yuki M."/>
            <person name="Igarashi Y."/>
            <person name="Tanasupawat S."/>
        </authorList>
    </citation>
    <scope>NUCLEOTIDE SEQUENCE [LARGE SCALE GENOMIC DNA]</scope>
    <source>
        <strain evidence="2 3">CYP1-5</strain>
    </source>
</reference>
<feature type="domain" description="XdhC Rossmann" evidence="1">
    <location>
        <begin position="74"/>
        <end position="212"/>
    </location>
</feature>
<organism evidence="2 3">
    <name type="scientific">Actinomadura decatromicini</name>
    <dbReference type="NCBI Taxonomy" id="2604572"/>
    <lineage>
        <taxon>Bacteria</taxon>
        <taxon>Bacillati</taxon>
        <taxon>Actinomycetota</taxon>
        <taxon>Actinomycetes</taxon>
        <taxon>Streptosporangiales</taxon>
        <taxon>Thermomonosporaceae</taxon>
        <taxon>Actinomadura</taxon>
    </lineage>
</organism>
<proteinExistence type="predicted"/>
<evidence type="ECO:0000313" key="3">
    <source>
        <dbReference type="Proteomes" id="UP000323505"/>
    </source>
</evidence>
<dbReference type="AlphaFoldDB" id="A0A5D3F8U9"/>
<dbReference type="PANTHER" id="PTHR30388:SF4">
    <property type="entry name" value="MOLYBDENUM COFACTOR INSERTION CHAPERONE PAOD"/>
    <property type="match status" value="1"/>
</dbReference>